<evidence type="ECO:0000259" key="1">
    <source>
        <dbReference type="PROSITE" id="PS51819"/>
    </source>
</evidence>
<dbReference type="InterPro" id="IPR004360">
    <property type="entry name" value="Glyas_Fos-R_dOase_dom"/>
</dbReference>
<feature type="domain" description="VOC" evidence="1">
    <location>
        <begin position="2"/>
        <end position="128"/>
    </location>
</feature>
<dbReference type="EMBL" id="JAANNP010000100">
    <property type="protein sequence ID" value="NHC16156.1"/>
    <property type="molecule type" value="Genomic_DNA"/>
</dbReference>
<evidence type="ECO:0000313" key="3">
    <source>
        <dbReference type="Proteomes" id="UP000800981"/>
    </source>
</evidence>
<dbReference type="SUPFAM" id="SSF54593">
    <property type="entry name" value="Glyoxalase/Bleomycin resistance protein/Dihydroxybiphenyl dioxygenase"/>
    <property type="match status" value="1"/>
</dbReference>
<proteinExistence type="predicted"/>
<sequence>MTMIFVNLPVKDVKASAAFWSALGYGRNEQFCDEQTTNVILDDNIFLMLLQHARFTDFLPAGTSIADGAAGTRALYALSADSREAVDALVDKALSAGGSDWMPAQDHGFMYGRSFRDLDGHVFEVMWMDPAVASGQAEMPETVGASA</sequence>
<dbReference type="PROSITE" id="PS51819">
    <property type="entry name" value="VOC"/>
    <property type="match status" value="1"/>
</dbReference>
<dbReference type="RefSeq" id="WP_166284624.1">
    <property type="nucleotide sequence ID" value="NZ_JAANNP010000100.1"/>
</dbReference>
<dbReference type="PANTHER" id="PTHR36503:SF2">
    <property type="entry name" value="BLR2408 PROTEIN"/>
    <property type="match status" value="1"/>
</dbReference>
<evidence type="ECO:0000313" key="2">
    <source>
        <dbReference type="EMBL" id="NHC16156.1"/>
    </source>
</evidence>
<dbReference type="Gene3D" id="3.10.180.10">
    <property type="entry name" value="2,3-Dihydroxybiphenyl 1,2-Dioxygenase, domain 1"/>
    <property type="match status" value="1"/>
</dbReference>
<dbReference type="Pfam" id="PF00903">
    <property type="entry name" value="Glyoxalase"/>
    <property type="match status" value="1"/>
</dbReference>
<dbReference type="Proteomes" id="UP000800981">
    <property type="component" value="Unassembled WGS sequence"/>
</dbReference>
<reference evidence="2 3" key="1">
    <citation type="submission" date="2020-03" db="EMBL/GenBank/DDBJ databases">
        <title>Two novel Motilibacter sp.</title>
        <authorList>
            <person name="Liu S."/>
        </authorList>
    </citation>
    <scope>NUCLEOTIDE SEQUENCE [LARGE SCALE GENOMIC DNA]</scope>
    <source>
        <strain evidence="2 3">E257</strain>
    </source>
</reference>
<dbReference type="PANTHER" id="PTHR36503">
    <property type="entry name" value="BLR2520 PROTEIN"/>
    <property type="match status" value="1"/>
</dbReference>
<gene>
    <name evidence="2" type="ORF">G9H71_20430</name>
</gene>
<comment type="caution">
    <text evidence="2">The sequence shown here is derived from an EMBL/GenBank/DDBJ whole genome shotgun (WGS) entry which is preliminary data.</text>
</comment>
<accession>A0ABX0H2R9</accession>
<keyword evidence="3" id="KW-1185">Reference proteome</keyword>
<dbReference type="InterPro" id="IPR037523">
    <property type="entry name" value="VOC_core"/>
</dbReference>
<dbReference type="InterPro" id="IPR029068">
    <property type="entry name" value="Glyas_Bleomycin-R_OHBP_Dase"/>
</dbReference>
<organism evidence="2 3">
    <name type="scientific">Motilibacter deserti</name>
    <dbReference type="NCBI Taxonomy" id="2714956"/>
    <lineage>
        <taxon>Bacteria</taxon>
        <taxon>Bacillati</taxon>
        <taxon>Actinomycetota</taxon>
        <taxon>Actinomycetes</taxon>
        <taxon>Motilibacterales</taxon>
        <taxon>Motilibacteraceae</taxon>
        <taxon>Motilibacter</taxon>
    </lineage>
</organism>
<dbReference type="CDD" id="cd09012">
    <property type="entry name" value="VOC_like"/>
    <property type="match status" value="1"/>
</dbReference>
<name>A0ABX0H2R9_9ACTN</name>
<protein>
    <submittedName>
        <fullName evidence="2">Glyoxalase</fullName>
    </submittedName>
</protein>